<accession>A0ABD1K9B9</accession>
<sequence>MDLRMARQRASKRIVEEGPITGDLHEVTPVKNSRRDICYFDATRQTGQGDYGRVLSLSPEKRAAFQQATVNKQSVKSIDAQKRLVSNPSKLLSAVAKQLPFPWREPRTTEKVSMADVLALGPRQRVDVVQLYMYFARLLLATANRMVPLNGVQSELRVFEICDPTGQTALTLWDRQILSVQEGKSYRFSAVSTRKEGDRTVLNGSPQTAITAVGDVGQPPSVRMPAVAGDQTVGGQVTGVQIVMKPRCRRCHAGQESVVARSTTHRCERCGILQRTNAYVFTYFGVVILVRGNGEELSLTLTNSAVFHYVRENCLARIAQDGPSLEEEVMKLSKLEATVNGEGLVVRFGPGVPAEVSGSAKQDSAQGEEVEPCKLGELLAECEDKHLNRVYLFGHCYKKKKKNLLKKLLSAGVDGESLKNYKSTEAYQYLHSGKVGRVLLCENGEYVLLQAAVNPSQASTPSHNAWVLTRKNGRVETAGCTCIAGMGRSCSHAAAIMWKVENAVLNGLTGLACTDEQRKWNSGTQRNLAPKLLTEISFAHHKASDAFLAPDVRPDYLPLPPTPRFETLAEMRSALGHLTLPKDSLLYKCIHAEAPAMTVQELPLAAHTDHDGSNGCPPCSGFYGTFVDIESDRLQLLTHEQNASHLWHDSRKLRITASSAKKVPVRTTPERFLQQHVYPRFHGNVATRHGVAGEVLALKWLEDRGHIVTRRGTILCPTEPWLSASPDGILSTGELLQIKCPFLKPHETVQDLMESKKYDVRIVEGAPKLLPNGPRGMYMQIQLALLCTNLRACKLLLWSHLQQVMLHVPFDEAFCTKTVARLKDFYFRHMLPFVTDEHSEGRLLLSDRYVQLCKQ</sequence>
<dbReference type="SUPFAM" id="SSF50249">
    <property type="entry name" value="Nucleic acid-binding proteins"/>
    <property type="match status" value="1"/>
</dbReference>
<dbReference type="GO" id="GO:0006281">
    <property type="term" value="P:DNA repair"/>
    <property type="evidence" value="ECO:0007669"/>
    <property type="project" value="UniProtKB-ARBA"/>
</dbReference>
<dbReference type="Pfam" id="PF09588">
    <property type="entry name" value="YqaJ"/>
    <property type="match status" value="1"/>
</dbReference>
<evidence type="ECO:0000313" key="4">
    <source>
        <dbReference type="Proteomes" id="UP001591681"/>
    </source>
</evidence>
<dbReference type="InterPro" id="IPR012340">
    <property type="entry name" value="NA-bd_OB-fold"/>
</dbReference>
<dbReference type="EMBL" id="JBHFQA010000007">
    <property type="protein sequence ID" value="KAL2095745.1"/>
    <property type="molecule type" value="Genomic_DNA"/>
</dbReference>
<dbReference type="SUPFAM" id="SSF52980">
    <property type="entry name" value="Restriction endonuclease-like"/>
    <property type="match status" value="1"/>
</dbReference>
<reference evidence="3 4" key="1">
    <citation type="submission" date="2024-09" db="EMBL/GenBank/DDBJ databases">
        <title>A chromosome-level genome assembly of Gray's grenadier anchovy, Coilia grayii.</title>
        <authorList>
            <person name="Fu Z."/>
        </authorList>
    </citation>
    <scope>NUCLEOTIDE SEQUENCE [LARGE SCALE GENOMIC DNA]</scope>
    <source>
        <strain evidence="3">G4</strain>
        <tissue evidence="3">Muscle</tissue>
    </source>
</reference>
<dbReference type="PROSITE" id="PS50966">
    <property type="entry name" value="ZF_SWIM"/>
    <property type="match status" value="1"/>
</dbReference>
<dbReference type="Proteomes" id="UP001591681">
    <property type="component" value="Unassembled WGS sequence"/>
</dbReference>
<evidence type="ECO:0000313" key="3">
    <source>
        <dbReference type="EMBL" id="KAL2095745.1"/>
    </source>
</evidence>
<dbReference type="InterPro" id="IPR007527">
    <property type="entry name" value="Znf_SWIM"/>
</dbReference>
<keyword evidence="1" id="KW-0863">Zinc-finger</keyword>
<dbReference type="InterPro" id="IPR011335">
    <property type="entry name" value="Restrct_endonuc-II-like"/>
</dbReference>
<dbReference type="Gene3D" id="3.90.320.10">
    <property type="match status" value="1"/>
</dbReference>
<evidence type="ECO:0000259" key="2">
    <source>
        <dbReference type="PROSITE" id="PS50966"/>
    </source>
</evidence>
<dbReference type="PANTHER" id="PTHR47526:SF3">
    <property type="entry name" value="PHD-TYPE DOMAIN-CONTAINING PROTEIN"/>
    <property type="match status" value="1"/>
</dbReference>
<keyword evidence="1" id="KW-0479">Metal-binding</keyword>
<name>A0ABD1K9B9_9TELE</name>
<proteinExistence type="predicted"/>
<dbReference type="Gene3D" id="2.40.50.140">
    <property type="entry name" value="Nucleic acid-binding proteins"/>
    <property type="match status" value="1"/>
</dbReference>
<keyword evidence="1" id="KW-0862">Zinc</keyword>
<organism evidence="3 4">
    <name type="scientific">Coilia grayii</name>
    <name type="common">Gray's grenadier anchovy</name>
    <dbReference type="NCBI Taxonomy" id="363190"/>
    <lineage>
        <taxon>Eukaryota</taxon>
        <taxon>Metazoa</taxon>
        <taxon>Chordata</taxon>
        <taxon>Craniata</taxon>
        <taxon>Vertebrata</taxon>
        <taxon>Euteleostomi</taxon>
        <taxon>Actinopterygii</taxon>
        <taxon>Neopterygii</taxon>
        <taxon>Teleostei</taxon>
        <taxon>Clupei</taxon>
        <taxon>Clupeiformes</taxon>
        <taxon>Clupeoidei</taxon>
        <taxon>Engraulidae</taxon>
        <taxon>Coilinae</taxon>
        <taxon>Coilia</taxon>
    </lineage>
</organism>
<dbReference type="CDD" id="cd22343">
    <property type="entry name" value="PDDEXK_lambda_exonuclease-like"/>
    <property type="match status" value="1"/>
</dbReference>
<gene>
    <name evidence="3" type="ORF">ACEWY4_007893</name>
</gene>
<dbReference type="InterPro" id="IPR011604">
    <property type="entry name" value="PDDEXK-like_dom_sf"/>
</dbReference>
<dbReference type="InterPro" id="IPR019080">
    <property type="entry name" value="YqaJ_viral_recombinase"/>
</dbReference>
<protein>
    <recommendedName>
        <fullName evidence="2">SWIM-type domain-containing protein</fullName>
    </recommendedName>
</protein>
<dbReference type="AlphaFoldDB" id="A0ABD1K9B9"/>
<keyword evidence="4" id="KW-1185">Reference proteome</keyword>
<dbReference type="PANTHER" id="PTHR47526">
    <property type="entry name" value="ATP-DEPENDENT DNA HELICASE"/>
    <property type="match status" value="1"/>
</dbReference>
<comment type="caution">
    <text evidence="3">The sequence shown here is derived from an EMBL/GenBank/DDBJ whole genome shotgun (WGS) entry which is preliminary data.</text>
</comment>
<feature type="domain" description="SWIM-type" evidence="2">
    <location>
        <begin position="465"/>
        <end position="501"/>
    </location>
</feature>
<evidence type="ECO:0000256" key="1">
    <source>
        <dbReference type="PROSITE-ProRule" id="PRU00325"/>
    </source>
</evidence>
<dbReference type="GO" id="GO:0008270">
    <property type="term" value="F:zinc ion binding"/>
    <property type="evidence" value="ECO:0007669"/>
    <property type="project" value="UniProtKB-KW"/>
</dbReference>